<organism evidence="1">
    <name type="scientific">viral metagenome</name>
    <dbReference type="NCBI Taxonomy" id="1070528"/>
    <lineage>
        <taxon>unclassified sequences</taxon>
        <taxon>metagenomes</taxon>
        <taxon>organismal metagenomes</taxon>
    </lineage>
</organism>
<accession>A0A6M3K524</accession>
<dbReference type="AlphaFoldDB" id="A0A6M3K524"/>
<gene>
    <name evidence="1" type="ORF">MM415A01442_0018</name>
</gene>
<name>A0A6M3K524_9ZZZZ</name>
<proteinExistence type="predicted"/>
<protein>
    <submittedName>
        <fullName evidence="1">Uncharacterized protein</fullName>
    </submittedName>
</protein>
<sequence>MKLYYEASEVPDIPMEDSEFIRVDITDMTDTEKTDILKAIKDVMSGKEYKLIEHTCYHDNIPKNAQCVMREI</sequence>
<reference evidence="1" key="1">
    <citation type="submission" date="2020-03" db="EMBL/GenBank/DDBJ databases">
        <title>The deep terrestrial virosphere.</title>
        <authorList>
            <person name="Holmfeldt K."/>
            <person name="Nilsson E."/>
            <person name="Simone D."/>
            <person name="Lopez-Fernandez M."/>
            <person name="Wu X."/>
            <person name="de Brujin I."/>
            <person name="Lundin D."/>
            <person name="Andersson A."/>
            <person name="Bertilsson S."/>
            <person name="Dopson M."/>
        </authorList>
    </citation>
    <scope>NUCLEOTIDE SEQUENCE</scope>
    <source>
        <strain evidence="1">MM415A01442</strain>
    </source>
</reference>
<dbReference type="EMBL" id="MT142244">
    <property type="protein sequence ID" value="QJA76808.1"/>
    <property type="molecule type" value="Genomic_DNA"/>
</dbReference>
<evidence type="ECO:0000313" key="1">
    <source>
        <dbReference type="EMBL" id="QJA76808.1"/>
    </source>
</evidence>